<evidence type="ECO:0000313" key="2">
    <source>
        <dbReference type="Proteomes" id="UP000252124"/>
    </source>
</evidence>
<dbReference type="Proteomes" id="UP000252124">
    <property type="component" value="Unassembled WGS sequence"/>
</dbReference>
<reference evidence="1 2" key="1">
    <citation type="submission" date="2018-06" db="EMBL/GenBank/DDBJ databases">
        <title>Genomic Encyclopedia of Type Strains, Phase III (KMG-III): the genomes of soil and plant-associated and newly described type strains.</title>
        <authorList>
            <person name="Whitman W."/>
        </authorList>
    </citation>
    <scope>NUCLEOTIDE SEQUENCE [LARGE SCALE GENOMIC DNA]</scope>
    <source>
        <strain evidence="1 2">CECT 7342</strain>
    </source>
</reference>
<evidence type="ECO:0000313" key="1">
    <source>
        <dbReference type="EMBL" id="RBP11292.1"/>
    </source>
</evidence>
<accession>A0ABX9FXU6</accession>
<sequence length="192" mass="21078">MLRFFVTVRRDTIPHGFVTKGQTMRWLLLEGALAAVLLAVVGTSAASAAEFTREVRELSQKYMRASGQCSLHAAPSPIGSRACSAAPVYAKALGEKGWDVQKARETLAGECRQRASANQLAAIYRDTGRTPADAFALIRQEKWIKASDAYLKQTVNVVYFERDLAGMSPMQILKGVQDACLYGPDPDWKPLQ</sequence>
<dbReference type="EMBL" id="QNRM01000023">
    <property type="protein sequence ID" value="RBP11292.1"/>
    <property type="molecule type" value="Genomic_DNA"/>
</dbReference>
<protein>
    <recommendedName>
        <fullName evidence="3">Lysozyme inhibitor LprI N-terminal domain-containing protein</fullName>
    </recommendedName>
</protein>
<keyword evidence="2" id="KW-1185">Reference proteome</keyword>
<proteinExistence type="predicted"/>
<comment type="caution">
    <text evidence="1">The sequence shown here is derived from an EMBL/GenBank/DDBJ whole genome shotgun (WGS) entry which is preliminary data.</text>
</comment>
<evidence type="ECO:0008006" key="3">
    <source>
        <dbReference type="Google" id="ProtNLM"/>
    </source>
</evidence>
<name>A0ABX9FXU6_9BURK</name>
<gene>
    <name evidence="1" type="ORF">DFP87_12353</name>
</gene>
<organism evidence="1 2">
    <name type="scientific">Achromobacter marplatensis</name>
    <dbReference type="NCBI Taxonomy" id="470868"/>
    <lineage>
        <taxon>Bacteria</taxon>
        <taxon>Pseudomonadati</taxon>
        <taxon>Pseudomonadota</taxon>
        <taxon>Betaproteobacteria</taxon>
        <taxon>Burkholderiales</taxon>
        <taxon>Alcaligenaceae</taxon>
        <taxon>Achromobacter</taxon>
    </lineage>
</organism>